<geneLocation type="plasmid" evidence="1 2">
    <name>PL47</name>
</geneLocation>
<gene>
    <name evidence="1" type="ordered locus">HQ_4008A</name>
</gene>
<reference evidence="1 2" key="1">
    <citation type="journal article" date="2006" name="BMC Genomics">
        <title>The genome of the square archaeon Haloquadratum walsbyi: life at the limits of water activity.</title>
        <authorList>
            <person name="Bolhuis H.H."/>
            <person name="Palm P.P."/>
            <person name="Wende A.W."/>
            <person name="Falb M.M."/>
            <person name="Rampp M.M."/>
            <person name="Rodriguez-Valera F.F."/>
            <person name="Pfeiffer F.F."/>
            <person name="Oesterhelt D.D."/>
        </authorList>
    </citation>
    <scope>NUCLEOTIDE SEQUENCE [LARGE SCALE GENOMIC DNA]</scope>
    <source>
        <strain evidence="2">DSM 16790 / HBSQ001</strain>
        <plasmid evidence="2">Plasmid PL47</plasmid>
    </source>
</reference>
<keyword evidence="2" id="KW-1185">Reference proteome</keyword>
<dbReference type="KEGG" id="hwa:HQ_4008A"/>
<dbReference type="AlphaFoldDB" id="Q18DD4"/>
<protein>
    <submittedName>
        <fullName evidence="1">Uncharacterized protein</fullName>
    </submittedName>
</protein>
<keyword evidence="1" id="KW-0614">Plasmid</keyword>
<name>Q18DD4_HALWD</name>
<dbReference type="EMBL" id="AM180089">
    <property type="protein sequence ID" value="CAJ51098.1"/>
    <property type="molecule type" value="Genomic_DNA"/>
</dbReference>
<evidence type="ECO:0000313" key="1">
    <source>
        <dbReference type="EMBL" id="CAJ51098.1"/>
    </source>
</evidence>
<sequence>MNTCGQSHGHDSEGTVVLSGRDEPIESSVIITQTARTECFSVENTVVPILDPEFIHCLFRQYLSVTVVAVSFHVSSWDTTTMIYHSPHETIPQL</sequence>
<proteinExistence type="predicted"/>
<dbReference type="HOGENOM" id="CLU_2379360_0_0_2"/>
<accession>Q18DD4</accession>
<evidence type="ECO:0000313" key="2">
    <source>
        <dbReference type="Proteomes" id="UP000001975"/>
    </source>
</evidence>
<dbReference type="Proteomes" id="UP000001975">
    <property type="component" value="Plasmid PL47"/>
</dbReference>
<organism evidence="1 2">
    <name type="scientific">Haloquadratum walsbyi (strain DSM 16790 / HBSQ001)</name>
    <dbReference type="NCBI Taxonomy" id="362976"/>
    <lineage>
        <taxon>Archaea</taxon>
        <taxon>Methanobacteriati</taxon>
        <taxon>Methanobacteriota</taxon>
        <taxon>Stenosarchaea group</taxon>
        <taxon>Halobacteria</taxon>
        <taxon>Halobacteriales</taxon>
        <taxon>Haloferacaceae</taxon>
        <taxon>Haloquadratum</taxon>
    </lineage>
</organism>